<evidence type="ECO:0000313" key="3">
    <source>
        <dbReference type="Proteomes" id="UP000663866"/>
    </source>
</evidence>
<evidence type="ECO:0000313" key="2">
    <source>
        <dbReference type="EMBL" id="CAF4451879.1"/>
    </source>
</evidence>
<evidence type="ECO:0000256" key="1">
    <source>
        <dbReference type="SAM" id="MobiDB-lite"/>
    </source>
</evidence>
<organism evidence="2 3">
    <name type="scientific">Rotaria magnacalcarata</name>
    <dbReference type="NCBI Taxonomy" id="392030"/>
    <lineage>
        <taxon>Eukaryota</taxon>
        <taxon>Metazoa</taxon>
        <taxon>Spiralia</taxon>
        <taxon>Gnathifera</taxon>
        <taxon>Rotifera</taxon>
        <taxon>Eurotatoria</taxon>
        <taxon>Bdelloidea</taxon>
        <taxon>Philodinida</taxon>
        <taxon>Philodinidae</taxon>
        <taxon>Rotaria</taxon>
    </lineage>
</organism>
<dbReference type="PANTHER" id="PTHR16058">
    <property type="entry name" value="DOUBLE ZINC RIBBON AND ANKYRIN REPEAT-CONTAINING PROTEIN 1"/>
    <property type="match status" value="1"/>
</dbReference>
<dbReference type="PANTHER" id="PTHR16058:SF4">
    <property type="entry name" value="DOUBLE ZINC RIBBON AND ANKYRIN REPEAT-CONTAINING PROTEIN 1"/>
    <property type="match status" value="1"/>
</dbReference>
<dbReference type="AlphaFoldDB" id="A0A820SEI8"/>
<comment type="caution">
    <text evidence="2">The sequence shown here is derived from an EMBL/GenBank/DDBJ whole genome shotgun (WGS) entry which is preliminary data.</text>
</comment>
<name>A0A820SEI8_9BILA</name>
<feature type="region of interest" description="Disordered" evidence="1">
    <location>
        <begin position="1"/>
        <end position="26"/>
    </location>
</feature>
<gene>
    <name evidence="2" type="ORF">OVN521_LOCUS37924</name>
</gene>
<feature type="non-terminal residue" evidence="2">
    <location>
        <position position="1"/>
    </location>
</feature>
<sequence>MQQKLSESMRRSASESIVQEKPPRYIYPDPQAQAGRLQRQIDFLRCAHCFASRTGDLNAKFCSECGLPWQNLTQTQSRLNQSDSHSLGTCANCKSTVP</sequence>
<protein>
    <recommendedName>
        <fullName evidence="4">DZANK-type domain-containing protein</fullName>
    </recommendedName>
</protein>
<dbReference type="InterPro" id="IPR052481">
    <property type="entry name" value="DZAN1"/>
</dbReference>
<dbReference type="Proteomes" id="UP000663866">
    <property type="component" value="Unassembled WGS sequence"/>
</dbReference>
<keyword evidence="3" id="KW-1185">Reference proteome</keyword>
<accession>A0A820SEI8</accession>
<evidence type="ECO:0008006" key="4">
    <source>
        <dbReference type="Google" id="ProtNLM"/>
    </source>
</evidence>
<reference evidence="2" key="1">
    <citation type="submission" date="2021-02" db="EMBL/GenBank/DDBJ databases">
        <authorList>
            <person name="Nowell W R."/>
        </authorList>
    </citation>
    <scope>NUCLEOTIDE SEQUENCE</scope>
</reference>
<proteinExistence type="predicted"/>
<dbReference type="EMBL" id="CAJOBG010046407">
    <property type="protein sequence ID" value="CAF4451879.1"/>
    <property type="molecule type" value="Genomic_DNA"/>
</dbReference>